<keyword evidence="1" id="KW-0479">Metal-binding</keyword>
<proteinExistence type="predicted"/>
<dbReference type="VEuPathDB" id="FungiDB:ASPWEDRAFT_176987"/>
<dbReference type="Proteomes" id="UP000184383">
    <property type="component" value="Unassembled WGS sequence"/>
</dbReference>
<name>A0A1L9R5X9_ASPWE</name>
<protein>
    <recommendedName>
        <fullName evidence="6">RING-type domain-containing protein</fullName>
    </recommendedName>
</protein>
<dbReference type="RefSeq" id="XP_040683999.1">
    <property type="nucleotide sequence ID" value="XM_040831588.1"/>
</dbReference>
<dbReference type="AlphaFoldDB" id="A0A1L9R5X9"/>
<dbReference type="EMBL" id="KV878217">
    <property type="protein sequence ID" value="OJJ30322.1"/>
    <property type="molecule type" value="Genomic_DNA"/>
</dbReference>
<evidence type="ECO:0000313" key="4">
    <source>
        <dbReference type="EMBL" id="OJJ30322.1"/>
    </source>
</evidence>
<reference evidence="5" key="1">
    <citation type="journal article" date="2017" name="Genome Biol.">
        <title>Comparative genomics reveals high biological diversity and specific adaptations in the industrially and medically important fungal genus Aspergillus.</title>
        <authorList>
            <person name="de Vries R.P."/>
            <person name="Riley R."/>
            <person name="Wiebenga A."/>
            <person name="Aguilar-Osorio G."/>
            <person name="Amillis S."/>
            <person name="Uchima C.A."/>
            <person name="Anderluh G."/>
            <person name="Asadollahi M."/>
            <person name="Askin M."/>
            <person name="Barry K."/>
            <person name="Battaglia E."/>
            <person name="Bayram O."/>
            <person name="Benocci T."/>
            <person name="Braus-Stromeyer S.A."/>
            <person name="Caldana C."/>
            <person name="Canovas D."/>
            <person name="Cerqueira G.C."/>
            <person name="Chen F."/>
            <person name="Chen W."/>
            <person name="Choi C."/>
            <person name="Clum A."/>
            <person name="Dos Santos R.A."/>
            <person name="Damasio A.R."/>
            <person name="Diallinas G."/>
            <person name="Emri T."/>
            <person name="Fekete E."/>
            <person name="Flipphi M."/>
            <person name="Freyberg S."/>
            <person name="Gallo A."/>
            <person name="Gournas C."/>
            <person name="Habgood R."/>
            <person name="Hainaut M."/>
            <person name="Harispe M.L."/>
            <person name="Henrissat B."/>
            <person name="Hilden K.S."/>
            <person name="Hope R."/>
            <person name="Hossain A."/>
            <person name="Karabika E."/>
            <person name="Karaffa L."/>
            <person name="Karanyi Z."/>
            <person name="Krasevec N."/>
            <person name="Kuo A."/>
            <person name="Kusch H."/>
            <person name="LaButti K."/>
            <person name="Lagendijk E.L."/>
            <person name="Lapidus A."/>
            <person name="Levasseur A."/>
            <person name="Lindquist E."/>
            <person name="Lipzen A."/>
            <person name="Logrieco A.F."/>
            <person name="MacCabe A."/>
            <person name="Maekelae M.R."/>
            <person name="Malavazi I."/>
            <person name="Melin P."/>
            <person name="Meyer V."/>
            <person name="Mielnichuk N."/>
            <person name="Miskei M."/>
            <person name="Molnar A.P."/>
            <person name="Mule G."/>
            <person name="Ngan C.Y."/>
            <person name="Orejas M."/>
            <person name="Orosz E."/>
            <person name="Ouedraogo J.P."/>
            <person name="Overkamp K.M."/>
            <person name="Park H.-S."/>
            <person name="Perrone G."/>
            <person name="Piumi F."/>
            <person name="Punt P.J."/>
            <person name="Ram A.F."/>
            <person name="Ramon A."/>
            <person name="Rauscher S."/>
            <person name="Record E."/>
            <person name="Riano-Pachon D.M."/>
            <person name="Robert V."/>
            <person name="Roehrig J."/>
            <person name="Ruller R."/>
            <person name="Salamov A."/>
            <person name="Salih N.S."/>
            <person name="Samson R.A."/>
            <person name="Sandor E."/>
            <person name="Sanguinetti M."/>
            <person name="Schuetze T."/>
            <person name="Sepcic K."/>
            <person name="Shelest E."/>
            <person name="Sherlock G."/>
            <person name="Sophianopoulou V."/>
            <person name="Squina F.M."/>
            <person name="Sun H."/>
            <person name="Susca A."/>
            <person name="Todd R.B."/>
            <person name="Tsang A."/>
            <person name="Unkles S.E."/>
            <person name="van de Wiele N."/>
            <person name="van Rossen-Uffink D."/>
            <person name="Oliveira J.V."/>
            <person name="Vesth T.C."/>
            <person name="Visser J."/>
            <person name="Yu J.-H."/>
            <person name="Zhou M."/>
            <person name="Andersen M.R."/>
            <person name="Archer D.B."/>
            <person name="Baker S.E."/>
            <person name="Benoit I."/>
            <person name="Brakhage A.A."/>
            <person name="Braus G.H."/>
            <person name="Fischer R."/>
            <person name="Frisvad J.C."/>
            <person name="Goldman G.H."/>
            <person name="Houbraken J."/>
            <person name="Oakley B."/>
            <person name="Pocsi I."/>
            <person name="Scazzocchio C."/>
            <person name="Seiboth B."/>
            <person name="vanKuyk P.A."/>
            <person name="Wortman J."/>
            <person name="Dyer P.S."/>
            <person name="Grigoriev I.V."/>
        </authorList>
    </citation>
    <scope>NUCLEOTIDE SEQUENCE [LARGE SCALE GENOMIC DNA]</scope>
    <source>
        <strain evidence="5">DTO 134E9</strain>
    </source>
</reference>
<dbReference type="STRING" id="1073089.A0A1L9R5X9"/>
<dbReference type="OrthoDB" id="9977870at2759"/>
<evidence type="ECO:0000313" key="5">
    <source>
        <dbReference type="Proteomes" id="UP000184383"/>
    </source>
</evidence>
<keyword evidence="2" id="KW-0863">Zinc-finger</keyword>
<dbReference type="SUPFAM" id="SSF57850">
    <property type="entry name" value="RING/U-box"/>
    <property type="match status" value="1"/>
</dbReference>
<evidence type="ECO:0008006" key="6">
    <source>
        <dbReference type="Google" id="ProtNLM"/>
    </source>
</evidence>
<keyword evidence="3" id="KW-0862">Zinc</keyword>
<dbReference type="Gene3D" id="3.30.40.10">
    <property type="entry name" value="Zinc/RING finger domain, C3HC4 (zinc finger)"/>
    <property type="match status" value="1"/>
</dbReference>
<dbReference type="InterPro" id="IPR017907">
    <property type="entry name" value="Znf_RING_CS"/>
</dbReference>
<sequence length="192" mass="21696">MDNITPILDFLREQVAEAREQQRGEQPEALSDQDLALQAWQQEIEQYEALRLDRDLAIRLGEGHELHQDQPANSNQPSSHVIPDGVRVQCISCTENFAIANTIRAQCSHNYCGTCAAKLFNSALIDETLFPPRCCRVPIPISTVRHLVGDDFVNRFHEKCLERTDPKSTYCSNSACSKYILSYLVMLNVVTC</sequence>
<evidence type="ECO:0000256" key="3">
    <source>
        <dbReference type="ARBA" id="ARBA00022833"/>
    </source>
</evidence>
<accession>A0A1L9R5X9</accession>
<organism evidence="4 5">
    <name type="scientific">Aspergillus wentii DTO 134E9</name>
    <dbReference type="NCBI Taxonomy" id="1073089"/>
    <lineage>
        <taxon>Eukaryota</taxon>
        <taxon>Fungi</taxon>
        <taxon>Dikarya</taxon>
        <taxon>Ascomycota</taxon>
        <taxon>Pezizomycotina</taxon>
        <taxon>Eurotiomycetes</taxon>
        <taxon>Eurotiomycetidae</taxon>
        <taxon>Eurotiales</taxon>
        <taxon>Aspergillaceae</taxon>
        <taxon>Aspergillus</taxon>
        <taxon>Aspergillus subgen. Cremei</taxon>
    </lineage>
</organism>
<evidence type="ECO:0000256" key="1">
    <source>
        <dbReference type="ARBA" id="ARBA00022723"/>
    </source>
</evidence>
<keyword evidence="5" id="KW-1185">Reference proteome</keyword>
<dbReference type="GeneID" id="63747436"/>
<gene>
    <name evidence="4" type="ORF">ASPWEDRAFT_176987</name>
</gene>
<dbReference type="PROSITE" id="PS00518">
    <property type="entry name" value="ZF_RING_1"/>
    <property type="match status" value="1"/>
</dbReference>
<dbReference type="InterPro" id="IPR013083">
    <property type="entry name" value="Znf_RING/FYVE/PHD"/>
</dbReference>
<dbReference type="GO" id="GO:0008270">
    <property type="term" value="F:zinc ion binding"/>
    <property type="evidence" value="ECO:0007669"/>
    <property type="project" value="UniProtKB-KW"/>
</dbReference>
<evidence type="ECO:0000256" key="2">
    <source>
        <dbReference type="ARBA" id="ARBA00022771"/>
    </source>
</evidence>